<keyword evidence="3" id="KW-1185">Reference proteome</keyword>
<reference evidence="2" key="1">
    <citation type="submission" date="2023-10" db="EMBL/GenBank/DDBJ databases">
        <title>Genome assemblies of two species of porcelain crab, Petrolisthes cinctipes and Petrolisthes manimaculis (Anomura: Porcellanidae).</title>
        <authorList>
            <person name="Angst P."/>
        </authorList>
    </citation>
    <scope>NUCLEOTIDE SEQUENCE</scope>
    <source>
        <strain evidence="2">PB745_01</strain>
        <tissue evidence="2">Gill</tissue>
    </source>
</reference>
<evidence type="ECO:0000313" key="3">
    <source>
        <dbReference type="Proteomes" id="UP001286313"/>
    </source>
</evidence>
<comment type="caution">
    <text evidence="2">The sequence shown here is derived from an EMBL/GenBank/DDBJ whole genome shotgun (WGS) entry which is preliminary data.</text>
</comment>
<name>A0AAE1BWB6_PETCI</name>
<evidence type="ECO:0000313" key="2">
    <source>
        <dbReference type="EMBL" id="KAK3858231.1"/>
    </source>
</evidence>
<feature type="compositionally biased region" description="Basic residues" evidence="1">
    <location>
        <begin position="79"/>
        <end position="88"/>
    </location>
</feature>
<sequence>MEEEEEEEEEKEMEVGGEWRKRWGWCGEDQRAQRRQRGLEGSVVETSQHPEQRRRLLVPQEAGDPSVSLTTLPPSPLRNIHHQHRQHE</sequence>
<organism evidence="2 3">
    <name type="scientific">Petrolisthes cinctipes</name>
    <name type="common">Flat porcelain crab</name>
    <dbReference type="NCBI Taxonomy" id="88211"/>
    <lineage>
        <taxon>Eukaryota</taxon>
        <taxon>Metazoa</taxon>
        <taxon>Ecdysozoa</taxon>
        <taxon>Arthropoda</taxon>
        <taxon>Crustacea</taxon>
        <taxon>Multicrustacea</taxon>
        <taxon>Malacostraca</taxon>
        <taxon>Eumalacostraca</taxon>
        <taxon>Eucarida</taxon>
        <taxon>Decapoda</taxon>
        <taxon>Pleocyemata</taxon>
        <taxon>Anomura</taxon>
        <taxon>Galatheoidea</taxon>
        <taxon>Porcellanidae</taxon>
        <taxon>Petrolisthes</taxon>
    </lineage>
</organism>
<feature type="region of interest" description="Disordered" evidence="1">
    <location>
        <begin position="30"/>
        <end position="88"/>
    </location>
</feature>
<evidence type="ECO:0000256" key="1">
    <source>
        <dbReference type="SAM" id="MobiDB-lite"/>
    </source>
</evidence>
<protein>
    <submittedName>
        <fullName evidence="2">Uncharacterized protein</fullName>
    </submittedName>
</protein>
<proteinExistence type="predicted"/>
<dbReference type="AlphaFoldDB" id="A0AAE1BWB6"/>
<dbReference type="Proteomes" id="UP001286313">
    <property type="component" value="Unassembled WGS sequence"/>
</dbReference>
<dbReference type="EMBL" id="JAWQEG010005372">
    <property type="protein sequence ID" value="KAK3858231.1"/>
    <property type="molecule type" value="Genomic_DNA"/>
</dbReference>
<accession>A0AAE1BWB6</accession>
<gene>
    <name evidence="2" type="ORF">Pcinc_035560</name>
</gene>